<comment type="caution">
    <text evidence="2">The sequence shown here is derived from an EMBL/GenBank/DDBJ whole genome shotgun (WGS) entry which is preliminary data.</text>
</comment>
<feature type="signal peptide" evidence="1">
    <location>
        <begin position="1"/>
        <end position="20"/>
    </location>
</feature>
<evidence type="ECO:0000313" key="3">
    <source>
        <dbReference type="Proteomes" id="UP000603141"/>
    </source>
</evidence>
<dbReference type="EMBL" id="JAENIJ010000114">
    <property type="protein sequence ID" value="MBK1884801.1"/>
    <property type="molecule type" value="Genomic_DNA"/>
</dbReference>
<evidence type="ECO:0000313" key="2">
    <source>
        <dbReference type="EMBL" id="MBK1884801.1"/>
    </source>
</evidence>
<dbReference type="RefSeq" id="WP_200274326.1">
    <property type="nucleotide sequence ID" value="NZ_JAENIJ010000114.1"/>
</dbReference>
<keyword evidence="1" id="KW-0732">Signal</keyword>
<gene>
    <name evidence="2" type="ORF">JIN85_20495</name>
</gene>
<keyword evidence="3" id="KW-1185">Reference proteome</keyword>
<sequence length="182" mass="19941">MRYLLLTAASVLLICSTARASEDAITYTVQALTGLAGDTPRFEKVYCHDRYAMSGEPTSMAFICSPHFPPTNSKEKMEDHNLLSAAGIRISGTLTNEGVVITLDASKLTIPKSLYDGTEESLIVFALECIRMTANLNRIESYSLKVVATAELDGAAQQLKEKFVVHDKSKRFAIHPADEPNQ</sequence>
<evidence type="ECO:0000256" key="1">
    <source>
        <dbReference type="SAM" id="SignalP"/>
    </source>
</evidence>
<reference evidence="2" key="1">
    <citation type="submission" date="2021-01" db="EMBL/GenBank/DDBJ databases">
        <title>Modified the classification status of verrucomicrobia.</title>
        <authorList>
            <person name="Feng X."/>
        </authorList>
    </citation>
    <scope>NUCLEOTIDE SEQUENCE</scope>
    <source>
        <strain evidence="2">KCTC 22041</strain>
    </source>
</reference>
<dbReference type="Proteomes" id="UP000603141">
    <property type="component" value="Unassembled WGS sequence"/>
</dbReference>
<proteinExistence type="predicted"/>
<organism evidence="2 3">
    <name type="scientific">Luteolibacter pohnpeiensis</name>
    <dbReference type="NCBI Taxonomy" id="454153"/>
    <lineage>
        <taxon>Bacteria</taxon>
        <taxon>Pseudomonadati</taxon>
        <taxon>Verrucomicrobiota</taxon>
        <taxon>Verrucomicrobiia</taxon>
        <taxon>Verrucomicrobiales</taxon>
        <taxon>Verrucomicrobiaceae</taxon>
        <taxon>Luteolibacter</taxon>
    </lineage>
</organism>
<accession>A0A934S8M9</accession>
<name>A0A934S8M9_9BACT</name>
<feature type="chain" id="PRO_5037735778" evidence="1">
    <location>
        <begin position="21"/>
        <end position="182"/>
    </location>
</feature>
<protein>
    <submittedName>
        <fullName evidence="2">Uncharacterized protein</fullName>
    </submittedName>
</protein>
<dbReference type="AlphaFoldDB" id="A0A934S8M9"/>